<evidence type="ECO:0000256" key="4">
    <source>
        <dbReference type="ARBA" id="ARBA00023015"/>
    </source>
</evidence>
<feature type="domain" description="Nuclear receptor" evidence="9">
    <location>
        <begin position="12"/>
        <end position="92"/>
    </location>
</feature>
<evidence type="ECO:0000313" key="11">
    <source>
        <dbReference type="Proteomes" id="UP000759131"/>
    </source>
</evidence>
<organism evidence="10">
    <name type="scientific">Medioppia subpectinata</name>
    <dbReference type="NCBI Taxonomy" id="1979941"/>
    <lineage>
        <taxon>Eukaryota</taxon>
        <taxon>Metazoa</taxon>
        <taxon>Ecdysozoa</taxon>
        <taxon>Arthropoda</taxon>
        <taxon>Chelicerata</taxon>
        <taxon>Arachnida</taxon>
        <taxon>Acari</taxon>
        <taxon>Acariformes</taxon>
        <taxon>Sarcoptiformes</taxon>
        <taxon>Oribatida</taxon>
        <taxon>Brachypylina</taxon>
        <taxon>Oppioidea</taxon>
        <taxon>Oppiidae</taxon>
        <taxon>Medioppia</taxon>
    </lineage>
</organism>
<dbReference type="SMART" id="SM00399">
    <property type="entry name" value="ZnF_C4"/>
    <property type="match status" value="1"/>
</dbReference>
<dbReference type="InterPro" id="IPR013088">
    <property type="entry name" value="Znf_NHR/GATA"/>
</dbReference>
<dbReference type="InterPro" id="IPR035500">
    <property type="entry name" value="NHR-like_dom_sf"/>
</dbReference>
<evidence type="ECO:0000256" key="5">
    <source>
        <dbReference type="ARBA" id="ARBA00023125"/>
    </source>
</evidence>
<evidence type="ECO:0000256" key="3">
    <source>
        <dbReference type="ARBA" id="ARBA00022833"/>
    </source>
</evidence>
<keyword evidence="11" id="KW-1185">Reference proteome</keyword>
<dbReference type="EMBL" id="CAJPIZ010000097">
    <property type="protein sequence ID" value="CAG2100419.1"/>
    <property type="molecule type" value="Genomic_DNA"/>
</dbReference>
<evidence type="ECO:0000256" key="7">
    <source>
        <dbReference type="ARBA" id="ARBA00023170"/>
    </source>
</evidence>
<dbReference type="PANTHER" id="PTHR24082:SF283">
    <property type="entry name" value="NUCLEAR HORMONE RECEPTOR HR96"/>
    <property type="match status" value="1"/>
</dbReference>
<dbReference type="SUPFAM" id="SSF57716">
    <property type="entry name" value="Glucocorticoid receptor-like (DNA-binding domain)"/>
    <property type="match status" value="1"/>
</dbReference>
<keyword evidence="6" id="KW-0804">Transcription</keyword>
<dbReference type="GO" id="GO:0000978">
    <property type="term" value="F:RNA polymerase II cis-regulatory region sequence-specific DNA binding"/>
    <property type="evidence" value="ECO:0007669"/>
    <property type="project" value="TreeGrafter"/>
</dbReference>
<evidence type="ECO:0000313" key="10">
    <source>
        <dbReference type="EMBL" id="CAD7619989.1"/>
    </source>
</evidence>
<dbReference type="InterPro" id="IPR050234">
    <property type="entry name" value="Nuclear_hormone_rcpt_NR1"/>
</dbReference>
<reference evidence="10" key="1">
    <citation type="submission" date="2020-11" db="EMBL/GenBank/DDBJ databases">
        <authorList>
            <person name="Tran Van P."/>
        </authorList>
    </citation>
    <scope>NUCLEOTIDE SEQUENCE</scope>
</reference>
<dbReference type="GO" id="GO:0000122">
    <property type="term" value="P:negative regulation of transcription by RNA polymerase II"/>
    <property type="evidence" value="ECO:0007669"/>
    <property type="project" value="TreeGrafter"/>
</dbReference>
<keyword evidence="2" id="KW-0863">Zinc-finger</keyword>
<dbReference type="SUPFAM" id="SSF48508">
    <property type="entry name" value="Nuclear receptor ligand-binding domain"/>
    <property type="match status" value="1"/>
</dbReference>
<protein>
    <recommendedName>
        <fullName evidence="9">Nuclear receptor domain-containing protein</fullName>
    </recommendedName>
</protein>
<evidence type="ECO:0000256" key="2">
    <source>
        <dbReference type="ARBA" id="ARBA00022771"/>
    </source>
</evidence>
<dbReference type="AlphaFoldDB" id="A0A7R9PTR7"/>
<evidence type="ECO:0000256" key="1">
    <source>
        <dbReference type="ARBA" id="ARBA00022723"/>
    </source>
</evidence>
<dbReference type="PRINTS" id="PR00047">
    <property type="entry name" value="STROIDFINGER"/>
</dbReference>
<accession>A0A7R9PTR7</accession>
<dbReference type="GO" id="GO:0030154">
    <property type="term" value="P:cell differentiation"/>
    <property type="evidence" value="ECO:0007669"/>
    <property type="project" value="TreeGrafter"/>
</dbReference>
<sequence length="374" mass="44080">MFKVCFGRRITGTETVVCEAKLTTVQTKGKHFNAITCESCKIIFRRNAYKYETLLCIKDNNCIIDVLRRKGCKKCRLRKCFAVGMRRERILSEEERGLRLEIIRENRLKRQKSTDMQKLGKNPNNNRDNTVVMHTNNNNEHGKLIGNVCPYSAYLAVESSLNTYNAYFNDMETNRLRELYSLPTITSDYQLDVINKYCKNIVSQTVGNQLLAIFLEQIVTKNVNTCKDLKAFNDLNYKRYVFANVLADLCDWDNHVVNLMIALILFNPNRPHLIHRDVIEFQQHVYKHLLQKYLKFKYRSEYESSHNLLVFLKLMARLVFRSVFKVEILSEQMFVNVLLKLNHIPMDQMRTIRVKQYYGSHQIEHVPIVFPNMI</sequence>
<keyword evidence="4" id="KW-0805">Transcription regulation</keyword>
<keyword evidence="3" id="KW-0862">Zinc</keyword>
<gene>
    <name evidence="10" type="ORF">OSB1V03_LOCUS485</name>
</gene>
<dbReference type="Gene3D" id="3.30.50.10">
    <property type="entry name" value="Erythroid Transcription Factor GATA-1, subunit A"/>
    <property type="match status" value="1"/>
</dbReference>
<dbReference type="Proteomes" id="UP000759131">
    <property type="component" value="Unassembled WGS sequence"/>
</dbReference>
<keyword evidence="1" id="KW-0479">Metal-binding</keyword>
<dbReference type="GO" id="GO:0004879">
    <property type="term" value="F:nuclear receptor activity"/>
    <property type="evidence" value="ECO:0007669"/>
    <property type="project" value="TreeGrafter"/>
</dbReference>
<dbReference type="PANTHER" id="PTHR24082">
    <property type="entry name" value="NUCLEAR HORMONE RECEPTOR"/>
    <property type="match status" value="1"/>
</dbReference>
<dbReference type="Pfam" id="PF00105">
    <property type="entry name" value="zf-C4"/>
    <property type="match status" value="1"/>
</dbReference>
<dbReference type="OrthoDB" id="6352325at2759"/>
<dbReference type="PROSITE" id="PS51030">
    <property type="entry name" value="NUCLEAR_REC_DBD_2"/>
    <property type="match status" value="1"/>
</dbReference>
<dbReference type="GO" id="GO:0045944">
    <property type="term" value="P:positive regulation of transcription by RNA polymerase II"/>
    <property type="evidence" value="ECO:0007669"/>
    <property type="project" value="TreeGrafter"/>
</dbReference>
<evidence type="ECO:0000256" key="8">
    <source>
        <dbReference type="ARBA" id="ARBA00023242"/>
    </source>
</evidence>
<evidence type="ECO:0000256" key="6">
    <source>
        <dbReference type="ARBA" id="ARBA00023163"/>
    </source>
</evidence>
<dbReference type="Gene3D" id="1.10.565.10">
    <property type="entry name" value="Retinoid X Receptor"/>
    <property type="match status" value="1"/>
</dbReference>
<dbReference type="GO" id="GO:0008270">
    <property type="term" value="F:zinc ion binding"/>
    <property type="evidence" value="ECO:0007669"/>
    <property type="project" value="UniProtKB-KW"/>
</dbReference>
<keyword evidence="8" id="KW-0539">Nucleus</keyword>
<evidence type="ECO:0000259" key="9">
    <source>
        <dbReference type="PROSITE" id="PS51030"/>
    </source>
</evidence>
<dbReference type="EMBL" id="OC854672">
    <property type="protein sequence ID" value="CAD7619989.1"/>
    <property type="molecule type" value="Genomic_DNA"/>
</dbReference>
<keyword evidence="7" id="KW-0675">Receptor</keyword>
<keyword evidence="5" id="KW-0238">DNA-binding</keyword>
<name>A0A7R9PTR7_9ACAR</name>
<dbReference type="InterPro" id="IPR001628">
    <property type="entry name" value="Znf_hrmn_rcpt"/>
</dbReference>
<proteinExistence type="predicted"/>